<dbReference type="OrthoDB" id="1411356at2"/>
<accession>A0A327X7P6</accession>
<dbReference type="Proteomes" id="UP000248790">
    <property type="component" value="Unassembled WGS sequence"/>
</dbReference>
<keyword evidence="2" id="KW-0413">Isomerase</keyword>
<evidence type="ECO:0000313" key="3">
    <source>
        <dbReference type="Proteomes" id="UP000248790"/>
    </source>
</evidence>
<gene>
    <name evidence="2" type="ORF">LX87_00017</name>
</gene>
<evidence type="ECO:0000313" key="2">
    <source>
        <dbReference type="EMBL" id="RAK01903.1"/>
    </source>
</evidence>
<dbReference type="EMBL" id="QLMC01000001">
    <property type="protein sequence ID" value="RAK01903.1"/>
    <property type="molecule type" value="Genomic_DNA"/>
</dbReference>
<comment type="caution">
    <text evidence="2">The sequence shown here is derived from an EMBL/GenBank/DDBJ whole genome shotgun (WGS) entry which is preliminary data.</text>
</comment>
<dbReference type="InterPro" id="IPR050312">
    <property type="entry name" value="IolE/XylAMocC-like"/>
</dbReference>
<name>A0A327X7P6_LARAB</name>
<dbReference type="GO" id="GO:0016853">
    <property type="term" value="F:isomerase activity"/>
    <property type="evidence" value="ECO:0007669"/>
    <property type="project" value="UniProtKB-KW"/>
</dbReference>
<protein>
    <submittedName>
        <fullName evidence="2">Sugar phosphate isomerase/epimerase</fullName>
    </submittedName>
</protein>
<dbReference type="RefSeq" id="WP_111626151.1">
    <property type="nucleotide sequence ID" value="NZ_QLMC01000001.1"/>
</dbReference>
<reference evidence="2 3" key="1">
    <citation type="submission" date="2018-06" db="EMBL/GenBank/DDBJ databases">
        <title>Genomic Encyclopedia of Archaeal and Bacterial Type Strains, Phase II (KMG-II): from individual species to whole genera.</title>
        <authorList>
            <person name="Goeker M."/>
        </authorList>
    </citation>
    <scope>NUCLEOTIDE SEQUENCE [LARGE SCALE GENOMIC DNA]</scope>
    <source>
        <strain evidence="2 3">DSM 21851</strain>
    </source>
</reference>
<dbReference type="Gene3D" id="3.20.20.150">
    <property type="entry name" value="Divalent-metal-dependent TIM barrel enzymes"/>
    <property type="match status" value="1"/>
</dbReference>
<dbReference type="PANTHER" id="PTHR12110">
    <property type="entry name" value="HYDROXYPYRUVATE ISOMERASE"/>
    <property type="match status" value="1"/>
</dbReference>
<dbReference type="PANTHER" id="PTHR12110:SF53">
    <property type="entry name" value="BLR5974 PROTEIN"/>
    <property type="match status" value="1"/>
</dbReference>
<dbReference type="AlphaFoldDB" id="A0A327X7P6"/>
<keyword evidence="3" id="KW-1185">Reference proteome</keyword>
<dbReference type="SUPFAM" id="SSF51658">
    <property type="entry name" value="Xylose isomerase-like"/>
    <property type="match status" value="1"/>
</dbReference>
<evidence type="ECO:0000259" key="1">
    <source>
        <dbReference type="Pfam" id="PF01261"/>
    </source>
</evidence>
<dbReference type="InterPro" id="IPR013022">
    <property type="entry name" value="Xyl_isomerase-like_TIM-brl"/>
</dbReference>
<sequence>MNRRTALRQTLGFMGLSPHLAAPLSTFKINLQNRKDQRFRVGACDWSIGQSSKIEAFDVAKTIGLDGIQVNMGSEKNDMHLRRKDLQKAWREAARRTGIQIGGLALGELNNIPYKADPRAEQWVQDSVDVARALGAKNILLAFFNKGDLKNDPQGRTVVIDRLKAVAPKAEKAGVVLAIESWLSAEEHMEIIEAVGSPALKVYYDVCNSTVMGYNILKEIRWLGKQNQICEFHFKENSFLLGQGKVNYPEVRKALDDIQYRGWIHIEGAVPEGKNLLESYTYNNKFVRDILS</sequence>
<organism evidence="2 3">
    <name type="scientific">Larkinella arboricola</name>
    <dbReference type="NCBI Taxonomy" id="643671"/>
    <lineage>
        <taxon>Bacteria</taxon>
        <taxon>Pseudomonadati</taxon>
        <taxon>Bacteroidota</taxon>
        <taxon>Cytophagia</taxon>
        <taxon>Cytophagales</taxon>
        <taxon>Spirosomataceae</taxon>
        <taxon>Larkinella</taxon>
    </lineage>
</organism>
<dbReference type="Pfam" id="PF01261">
    <property type="entry name" value="AP_endonuc_2"/>
    <property type="match status" value="1"/>
</dbReference>
<proteinExistence type="predicted"/>
<feature type="domain" description="Xylose isomerase-like TIM barrel" evidence="1">
    <location>
        <begin position="57"/>
        <end position="269"/>
    </location>
</feature>
<dbReference type="InterPro" id="IPR036237">
    <property type="entry name" value="Xyl_isomerase-like_sf"/>
</dbReference>